<reference evidence="1 2" key="1">
    <citation type="submission" date="2024-04" db="EMBL/GenBank/DDBJ databases">
        <title>Arthrobacter sp. from Plains bison fecal sample.</title>
        <authorList>
            <person name="Ruzzini A."/>
        </authorList>
    </citation>
    <scope>NUCLEOTIDE SEQUENCE [LARGE SCALE GENOMIC DNA]</scope>
    <source>
        <strain evidence="1 2">EINP1</strain>
    </source>
</reference>
<proteinExistence type="predicted"/>
<protein>
    <submittedName>
        <fullName evidence="1">Uncharacterized protein</fullName>
    </submittedName>
</protein>
<dbReference type="RefSeq" id="WP_342025095.1">
    <property type="nucleotide sequence ID" value="NZ_CP151657.1"/>
</dbReference>
<organism evidence="1 2">
    <name type="scientific">Arthrobacter citreus</name>
    <dbReference type="NCBI Taxonomy" id="1670"/>
    <lineage>
        <taxon>Bacteria</taxon>
        <taxon>Bacillati</taxon>
        <taxon>Actinomycetota</taxon>
        <taxon>Actinomycetes</taxon>
        <taxon>Micrococcales</taxon>
        <taxon>Micrococcaceae</taxon>
        <taxon>Arthrobacter</taxon>
    </lineage>
</organism>
<dbReference type="InterPro" id="IPR036906">
    <property type="entry name" value="ATPase_V1_fsu_sf"/>
</dbReference>
<sequence length="91" mass="9101">MTSPEAVPAATGVRRADLRTGTIAALGEPALLAGFRLAGAVLYPATGPAEVRTAWTQLPEAVAAVLLTPAAAAVLTTELTDPASPLTVVLP</sequence>
<evidence type="ECO:0000313" key="2">
    <source>
        <dbReference type="Proteomes" id="UP001448858"/>
    </source>
</evidence>
<dbReference type="EMBL" id="CP151657">
    <property type="protein sequence ID" value="WZP17499.1"/>
    <property type="molecule type" value="Genomic_DNA"/>
</dbReference>
<dbReference type="SUPFAM" id="SSF159468">
    <property type="entry name" value="AtpF-like"/>
    <property type="match status" value="1"/>
</dbReference>
<dbReference type="Proteomes" id="UP001448858">
    <property type="component" value="Chromosome"/>
</dbReference>
<gene>
    <name evidence="1" type="ORF">AAE021_08080</name>
</gene>
<keyword evidence="2" id="KW-1185">Reference proteome</keyword>
<accession>A0ABZ3A238</accession>
<evidence type="ECO:0000313" key="1">
    <source>
        <dbReference type="EMBL" id="WZP17499.1"/>
    </source>
</evidence>
<name>A0ABZ3A238_9MICC</name>